<evidence type="ECO:0000256" key="1">
    <source>
        <dbReference type="ARBA" id="ARBA00023163"/>
    </source>
</evidence>
<dbReference type="EMBL" id="LCJQ01000006">
    <property type="protein sequence ID" value="KKT81732.1"/>
    <property type="molecule type" value="Genomic_DNA"/>
</dbReference>
<dbReference type="CDD" id="cd06171">
    <property type="entry name" value="Sigma70_r4"/>
    <property type="match status" value="1"/>
</dbReference>
<dbReference type="InterPro" id="IPR050239">
    <property type="entry name" value="Sigma-70_RNA_pol_init_factors"/>
</dbReference>
<dbReference type="PANTHER" id="PTHR30603">
    <property type="entry name" value="RNA POLYMERASE SIGMA FACTOR RPO"/>
    <property type="match status" value="1"/>
</dbReference>
<reference evidence="4 5" key="1">
    <citation type="journal article" date="2015" name="Nature">
        <title>rRNA introns, odd ribosomes, and small enigmatic genomes across a large radiation of phyla.</title>
        <authorList>
            <person name="Brown C.T."/>
            <person name="Hug L.A."/>
            <person name="Thomas B.C."/>
            <person name="Sharon I."/>
            <person name="Castelle C.J."/>
            <person name="Singh A."/>
            <person name="Wilkins M.J."/>
            <person name="Williams K.H."/>
            <person name="Banfield J.F."/>
        </authorList>
    </citation>
    <scope>NUCLEOTIDE SEQUENCE [LARGE SCALE GENOMIC DNA]</scope>
</reference>
<comment type="caution">
    <text evidence="4">The sequence shown here is derived from an EMBL/GenBank/DDBJ whole genome shotgun (WGS) entry which is preliminary data.</text>
</comment>
<dbReference type="InterPro" id="IPR038087">
    <property type="entry name" value="RNAP_delta_N_dom_sf"/>
</dbReference>
<dbReference type="PANTHER" id="PTHR30603:SF47">
    <property type="entry name" value="RNA POLYMERASE SIGMA FACTOR SIGD, CHLOROPLASTIC"/>
    <property type="match status" value="1"/>
</dbReference>
<dbReference type="AlphaFoldDB" id="A0A0G1MLQ9"/>
<dbReference type="InterPro" id="IPR007630">
    <property type="entry name" value="RNA_pol_sigma70_r4"/>
</dbReference>
<dbReference type="Proteomes" id="UP000034595">
    <property type="component" value="Unassembled WGS sequence"/>
</dbReference>
<evidence type="ECO:0000259" key="2">
    <source>
        <dbReference type="Pfam" id="PF04545"/>
    </source>
</evidence>
<evidence type="ECO:0000313" key="4">
    <source>
        <dbReference type="EMBL" id="KKT81732.1"/>
    </source>
</evidence>
<feature type="domain" description="RNA polymerase sigma-70 region 4" evidence="2">
    <location>
        <begin position="16"/>
        <end position="69"/>
    </location>
</feature>
<gene>
    <name evidence="4" type="ORF">UW78_C0006G0097</name>
</gene>
<keyword evidence="1" id="KW-0804">Transcription</keyword>
<dbReference type="InterPro" id="IPR007759">
    <property type="entry name" value="Asxl_HARE-HTH"/>
</dbReference>
<dbReference type="GO" id="GO:0006352">
    <property type="term" value="P:DNA-templated transcription initiation"/>
    <property type="evidence" value="ECO:0007669"/>
    <property type="project" value="InterPro"/>
</dbReference>
<dbReference type="InterPro" id="IPR036388">
    <property type="entry name" value="WH-like_DNA-bd_sf"/>
</dbReference>
<dbReference type="SUPFAM" id="SSF88659">
    <property type="entry name" value="Sigma3 and sigma4 domains of RNA polymerase sigma factors"/>
    <property type="match status" value="1"/>
</dbReference>
<accession>A0A0G1MLQ9</accession>
<protein>
    <submittedName>
        <fullName evidence="4">RNA polymerase sigma factor</fullName>
    </submittedName>
</protein>
<name>A0A0G1MLQ9_9BACT</name>
<proteinExistence type="predicted"/>
<sequence length="342" mass="39507">MSAITFKPKQVVKRLIATLPPRNLDVIIKRYGLGDNTDRMTLEAIGDIYHITRERVRQIENFALATIKKSDIFKKEAGVFTELHNLVVSMGGVVCEEDFLMHISKDPSTQNHLYFLLVLGDEFAREKENEHFHHRWIVDDKISMKVHDALRTLYESLSQDELIPENELIAMFLNHLKDVSDTYKNEEITKRWLSLSKTISKNPLGEWGRSESHNVSARGMRDYAYLVLRKHGSPMHFTEVAKSISQVFDKKAHIATCHNELIKDPRFILVGRGLYALSSWGYEQGIVKDVIAKILKKEGPLSKKDIIDRVLKERYVKENTVFVNLQDPKIFKKTKEGKYILA</sequence>
<organism evidence="4 5">
    <name type="scientific">Candidatus Azambacteria bacterium GW2011_GWA1_44_9</name>
    <dbReference type="NCBI Taxonomy" id="1618610"/>
    <lineage>
        <taxon>Bacteria</taxon>
        <taxon>Candidatus Azamiibacteriota</taxon>
    </lineage>
</organism>
<dbReference type="GO" id="GO:0003700">
    <property type="term" value="F:DNA-binding transcription factor activity"/>
    <property type="evidence" value="ECO:0007669"/>
    <property type="project" value="InterPro"/>
</dbReference>
<dbReference type="Gene3D" id="1.10.10.10">
    <property type="entry name" value="Winged helix-like DNA-binding domain superfamily/Winged helix DNA-binding domain"/>
    <property type="match status" value="1"/>
</dbReference>
<dbReference type="Pfam" id="PF05066">
    <property type="entry name" value="HARE-HTH"/>
    <property type="match status" value="1"/>
</dbReference>
<dbReference type="InterPro" id="IPR013324">
    <property type="entry name" value="RNA_pol_sigma_r3/r4-like"/>
</dbReference>
<dbReference type="PRINTS" id="PR00046">
    <property type="entry name" value="SIGMA70FCT"/>
</dbReference>
<evidence type="ECO:0000259" key="3">
    <source>
        <dbReference type="Pfam" id="PF05066"/>
    </source>
</evidence>
<dbReference type="Gene3D" id="1.10.10.1250">
    <property type="entry name" value="RNA polymerase, subunit delta, N-terminal domain"/>
    <property type="match status" value="1"/>
</dbReference>
<dbReference type="Pfam" id="PF04545">
    <property type="entry name" value="Sigma70_r4"/>
    <property type="match status" value="1"/>
</dbReference>
<evidence type="ECO:0000313" key="5">
    <source>
        <dbReference type="Proteomes" id="UP000034595"/>
    </source>
</evidence>
<dbReference type="InterPro" id="IPR000943">
    <property type="entry name" value="RNA_pol_sigma70"/>
</dbReference>
<feature type="domain" description="HTH HARE-type" evidence="3">
    <location>
        <begin position="220"/>
        <end position="280"/>
    </location>
</feature>